<comment type="caution">
    <text evidence="4">The sequence shown here is derived from an EMBL/GenBank/DDBJ whole genome shotgun (WGS) entry which is preliminary data.</text>
</comment>
<comment type="subcellular location">
    <subcellularLocation>
        <location evidence="3">Cytoplasm</location>
    </subcellularLocation>
</comment>
<dbReference type="STRING" id="1801663.A2175_00715"/>
<evidence type="ECO:0000256" key="2">
    <source>
        <dbReference type="ARBA" id="ARBA00023235"/>
    </source>
</evidence>
<evidence type="ECO:0000313" key="5">
    <source>
        <dbReference type="Proteomes" id="UP000176755"/>
    </source>
</evidence>
<dbReference type="GO" id="GO:0006096">
    <property type="term" value="P:glycolytic process"/>
    <property type="evidence" value="ECO:0007669"/>
    <property type="project" value="UniProtKB-UniRule"/>
</dbReference>
<dbReference type="UniPathway" id="UPA00109">
    <property type="reaction ID" value="UER00189"/>
</dbReference>
<evidence type="ECO:0000256" key="3">
    <source>
        <dbReference type="RuleBase" id="RU363013"/>
    </source>
</evidence>
<dbReference type="Proteomes" id="UP000176755">
    <property type="component" value="Unassembled WGS sequence"/>
</dbReference>
<sequence>MKPLIIANWKCHPTTLIEAKGLFNSVKKGIKDLKNVEIVICPPFVFLPFLKSKIGSQDCFWGESGAFTGEISPKMLKNLGCEYVIIGHSERRRYQKETDEIINKKLKAAISSGLKPILCIESLAQLKKGLKGIAKKVIIAYEPVFAIGTGKPCSPEKARKMRKAIKYPVVLYGGSVNSQNAVNYIKEAGFQGLLVGGASLNPKEFIALAKNIDFISKKR</sequence>
<comment type="pathway">
    <text evidence="3">Carbohydrate biosynthesis; gluconeogenesis.</text>
</comment>
<reference evidence="4 5" key="1">
    <citation type="journal article" date="2016" name="Nat. Commun.">
        <title>Thousands of microbial genomes shed light on interconnected biogeochemical processes in an aquifer system.</title>
        <authorList>
            <person name="Anantharaman K."/>
            <person name="Brown C.T."/>
            <person name="Hug L.A."/>
            <person name="Sharon I."/>
            <person name="Castelle C.J."/>
            <person name="Probst A.J."/>
            <person name="Thomas B.C."/>
            <person name="Singh A."/>
            <person name="Wilkins M.J."/>
            <person name="Karaoz U."/>
            <person name="Brodie E.L."/>
            <person name="Williams K.H."/>
            <person name="Hubbard S.S."/>
            <person name="Banfield J.F."/>
        </authorList>
    </citation>
    <scope>NUCLEOTIDE SEQUENCE [LARGE SCALE GENOMIC DNA]</scope>
</reference>
<keyword evidence="2 3" id="KW-0413">Isomerase</keyword>
<evidence type="ECO:0000256" key="1">
    <source>
        <dbReference type="ARBA" id="ARBA00007422"/>
    </source>
</evidence>
<comment type="pathway">
    <text evidence="3">Carbohydrate degradation; glycolysis; D-glyceraldehyde 3-phosphate from glycerone phosphate: step 1/1.</text>
</comment>
<dbReference type="InterPro" id="IPR013785">
    <property type="entry name" value="Aldolase_TIM"/>
</dbReference>
<comment type="similarity">
    <text evidence="1 3">Belongs to the triosephosphate isomerase family.</text>
</comment>
<proteinExistence type="inferred from homology"/>
<dbReference type="CDD" id="cd00311">
    <property type="entry name" value="TIM"/>
    <property type="match status" value="1"/>
</dbReference>
<dbReference type="SUPFAM" id="SSF51351">
    <property type="entry name" value="Triosephosphate isomerase (TIM)"/>
    <property type="match status" value="1"/>
</dbReference>
<dbReference type="InterPro" id="IPR035990">
    <property type="entry name" value="TIM_sf"/>
</dbReference>
<dbReference type="UniPathway" id="UPA00138"/>
<dbReference type="EC" id="5.3.1.1" evidence="3"/>
<dbReference type="GO" id="GO:0019563">
    <property type="term" value="P:glycerol catabolic process"/>
    <property type="evidence" value="ECO:0007669"/>
    <property type="project" value="TreeGrafter"/>
</dbReference>
<dbReference type="GO" id="GO:0006094">
    <property type="term" value="P:gluconeogenesis"/>
    <property type="evidence" value="ECO:0007669"/>
    <property type="project" value="UniProtKB-UniPathway"/>
</dbReference>
<comment type="subunit">
    <text evidence="3">Homodimer.</text>
</comment>
<accession>A0A1G2E0D3</accession>
<dbReference type="Pfam" id="PF00121">
    <property type="entry name" value="TIM"/>
    <property type="match status" value="1"/>
</dbReference>
<protein>
    <recommendedName>
        <fullName evidence="3">Triosephosphate isomerase</fullName>
        <ecNumber evidence="3">5.3.1.1</ecNumber>
    </recommendedName>
</protein>
<dbReference type="GO" id="GO:0046166">
    <property type="term" value="P:glyceraldehyde-3-phosphate biosynthetic process"/>
    <property type="evidence" value="ECO:0007669"/>
    <property type="project" value="TreeGrafter"/>
</dbReference>
<dbReference type="GO" id="GO:0005829">
    <property type="term" value="C:cytosol"/>
    <property type="evidence" value="ECO:0007669"/>
    <property type="project" value="TreeGrafter"/>
</dbReference>
<dbReference type="EMBL" id="MHLY01000007">
    <property type="protein sequence ID" value="OGZ18790.1"/>
    <property type="molecule type" value="Genomic_DNA"/>
</dbReference>
<name>A0A1G2E0D3_9BACT</name>
<gene>
    <name evidence="4" type="ORF">A2175_00715</name>
</gene>
<dbReference type="PROSITE" id="PS51440">
    <property type="entry name" value="TIM_2"/>
    <property type="match status" value="1"/>
</dbReference>
<comment type="catalytic activity">
    <reaction evidence="3">
        <text>D-glyceraldehyde 3-phosphate = dihydroxyacetone phosphate</text>
        <dbReference type="Rhea" id="RHEA:18585"/>
        <dbReference type="ChEBI" id="CHEBI:57642"/>
        <dbReference type="ChEBI" id="CHEBI:59776"/>
        <dbReference type="EC" id="5.3.1.1"/>
    </reaction>
</comment>
<dbReference type="PANTHER" id="PTHR21139">
    <property type="entry name" value="TRIOSEPHOSPHATE ISOMERASE"/>
    <property type="match status" value="1"/>
</dbReference>
<keyword evidence="3" id="KW-0312">Gluconeogenesis</keyword>
<keyword evidence="3" id="KW-0963">Cytoplasm</keyword>
<dbReference type="NCBIfam" id="TIGR00419">
    <property type="entry name" value="tim"/>
    <property type="match status" value="1"/>
</dbReference>
<evidence type="ECO:0000313" key="4">
    <source>
        <dbReference type="EMBL" id="OGZ18790.1"/>
    </source>
</evidence>
<keyword evidence="3" id="KW-0324">Glycolysis</keyword>
<organism evidence="4 5">
    <name type="scientific">Candidatus Nealsonbacteria bacterium RBG_13_42_11</name>
    <dbReference type="NCBI Taxonomy" id="1801663"/>
    <lineage>
        <taxon>Bacteria</taxon>
        <taxon>Candidatus Nealsoniibacteriota</taxon>
    </lineage>
</organism>
<dbReference type="InterPro" id="IPR000652">
    <property type="entry name" value="Triosephosphate_isomerase"/>
</dbReference>
<dbReference type="Gene3D" id="3.20.20.70">
    <property type="entry name" value="Aldolase class I"/>
    <property type="match status" value="1"/>
</dbReference>
<dbReference type="GO" id="GO:0004807">
    <property type="term" value="F:triose-phosphate isomerase activity"/>
    <property type="evidence" value="ECO:0007669"/>
    <property type="project" value="UniProtKB-UniRule"/>
</dbReference>
<dbReference type="AlphaFoldDB" id="A0A1G2E0D3"/>
<dbReference type="PANTHER" id="PTHR21139:SF42">
    <property type="entry name" value="TRIOSEPHOSPHATE ISOMERASE"/>
    <property type="match status" value="1"/>
</dbReference>